<dbReference type="EMBL" id="JAAAMJ010000023">
    <property type="protein sequence ID" value="NDV88959.1"/>
    <property type="molecule type" value="Genomic_DNA"/>
</dbReference>
<keyword evidence="2" id="KW-0238">DNA-binding</keyword>
<dbReference type="InterPro" id="IPR018060">
    <property type="entry name" value="HTH_AraC"/>
</dbReference>
<organism evidence="5 6">
    <name type="scientific">Aurantimonas aggregata</name>
    <dbReference type="NCBI Taxonomy" id="2047720"/>
    <lineage>
        <taxon>Bacteria</taxon>
        <taxon>Pseudomonadati</taxon>
        <taxon>Pseudomonadota</taxon>
        <taxon>Alphaproteobacteria</taxon>
        <taxon>Hyphomicrobiales</taxon>
        <taxon>Aurantimonadaceae</taxon>
        <taxon>Aurantimonas</taxon>
    </lineage>
</organism>
<dbReference type="PRINTS" id="PR00032">
    <property type="entry name" value="HTHARAC"/>
</dbReference>
<dbReference type="Proteomes" id="UP000476332">
    <property type="component" value="Unassembled WGS sequence"/>
</dbReference>
<dbReference type="SUPFAM" id="SSF52317">
    <property type="entry name" value="Class I glutamine amidotransferase-like"/>
    <property type="match status" value="1"/>
</dbReference>
<keyword evidence="6" id="KW-1185">Reference proteome</keyword>
<dbReference type="PROSITE" id="PS01124">
    <property type="entry name" value="HTH_ARAC_FAMILY_2"/>
    <property type="match status" value="1"/>
</dbReference>
<dbReference type="InterPro" id="IPR052158">
    <property type="entry name" value="INH-QAR"/>
</dbReference>
<feature type="domain" description="HTH araC/xylS-type" evidence="4">
    <location>
        <begin position="269"/>
        <end position="367"/>
    </location>
</feature>
<sequence length="377" mass="41570">MNFELGCRLCHKVASTGIGAFDKVRAENDTTRYNGSTRREGGTLAHSGSHTPRAEVGLLLYPQCHMAMVHGLTDLLQVASRFSIARGGQPLRITHWRMDRDGAIVRCHDTHPGDERLPDVVIAPAFALDQPPGPVDASEAAPFAAWLAERHSSGATLASTGCGVFMLAATGLLSGRTATTHWLHADRLRANFPDVKIDVSKVVIEDGEILTAGGMMAWTDLGMRLIDRLLGPTVMLEAAQFWLIDPAGREQRHYSIFAPRLTHGDEAILRVQHWLQANPTDPVTVSDMARQAVMEKRTFLRRFKAATAITPTGYLQQLRIGKARELLQFTRRPVVEVAWAVGYSDAASFSRLFQRLVGLSPIEYRRRFEASRDAVAA</sequence>
<dbReference type="GO" id="GO:0043565">
    <property type="term" value="F:sequence-specific DNA binding"/>
    <property type="evidence" value="ECO:0007669"/>
    <property type="project" value="InterPro"/>
</dbReference>
<dbReference type="Pfam" id="PF01965">
    <property type="entry name" value="DJ-1_PfpI"/>
    <property type="match status" value="1"/>
</dbReference>
<dbReference type="Gene3D" id="1.10.10.60">
    <property type="entry name" value="Homeodomain-like"/>
    <property type="match status" value="2"/>
</dbReference>
<gene>
    <name evidence="5" type="ORF">GTW51_19945</name>
</gene>
<evidence type="ECO:0000259" key="4">
    <source>
        <dbReference type="PROSITE" id="PS01124"/>
    </source>
</evidence>
<dbReference type="InterPro" id="IPR009057">
    <property type="entry name" value="Homeodomain-like_sf"/>
</dbReference>
<dbReference type="PANTHER" id="PTHR43130:SF3">
    <property type="entry name" value="HTH-TYPE TRANSCRIPTIONAL REGULATOR RV1931C"/>
    <property type="match status" value="1"/>
</dbReference>
<dbReference type="SUPFAM" id="SSF46689">
    <property type="entry name" value="Homeodomain-like"/>
    <property type="match status" value="2"/>
</dbReference>
<name>A0A6L9MM85_9HYPH</name>
<dbReference type="SMART" id="SM00342">
    <property type="entry name" value="HTH_ARAC"/>
    <property type="match status" value="1"/>
</dbReference>
<proteinExistence type="predicted"/>
<evidence type="ECO:0000256" key="3">
    <source>
        <dbReference type="ARBA" id="ARBA00023163"/>
    </source>
</evidence>
<dbReference type="PANTHER" id="PTHR43130">
    <property type="entry name" value="ARAC-FAMILY TRANSCRIPTIONAL REGULATOR"/>
    <property type="match status" value="1"/>
</dbReference>
<dbReference type="InterPro" id="IPR029062">
    <property type="entry name" value="Class_I_gatase-like"/>
</dbReference>
<evidence type="ECO:0000313" key="5">
    <source>
        <dbReference type="EMBL" id="NDV88959.1"/>
    </source>
</evidence>
<dbReference type="InterPro" id="IPR002818">
    <property type="entry name" value="DJ-1/PfpI"/>
</dbReference>
<reference evidence="5 6" key="1">
    <citation type="submission" date="2020-01" db="EMBL/GenBank/DDBJ databases">
        <title>Genomes of bacteria type strains.</title>
        <authorList>
            <person name="Chen J."/>
            <person name="Zhu S."/>
            <person name="Chen J."/>
        </authorList>
    </citation>
    <scope>NUCLEOTIDE SEQUENCE [LARGE SCALE GENOMIC DNA]</scope>
    <source>
        <strain evidence="5 6">KCTC 52919</strain>
    </source>
</reference>
<dbReference type="GO" id="GO:0003700">
    <property type="term" value="F:DNA-binding transcription factor activity"/>
    <property type="evidence" value="ECO:0007669"/>
    <property type="project" value="InterPro"/>
</dbReference>
<comment type="caution">
    <text evidence="5">The sequence shown here is derived from an EMBL/GenBank/DDBJ whole genome shotgun (WGS) entry which is preliminary data.</text>
</comment>
<evidence type="ECO:0000313" key="6">
    <source>
        <dbReference type="Proteomes" id="UP000476332"/>
    </source>
</evidence>
<keyword evidence="3" id="KW-0804">Transcription</keyword>
<keyword evidence="1" id="KW-0805">Transcription regulation</keyword>
<protein>
    <submittedName>
        <fullName evidence="5">Helix-turn-helix domain-containing protein</fullName>
    </submittedName>
</protein>
<dbReference type="AlphaFoldDB" id="A0A6L9MM85"/>
<accession>A0A6L9MM85</accession>
<dbReference type="InterPro" id="IPR018062">
    <property type="entry name" value="HTH_AraC-typ_CS"/>
</dbReference>
<dbReference type="InterPro" id="IPR020449">
    <property type="entry name" value="Tscrpt_reg_AraC-type_HTH"/>
</dbReference>
<dbReference type="PROSITE" id="PS00041">
    <property type="entry name" value="HTH_ARAC_FAMILY_1"/>
    <property type="match status" value="1"/>
</dbReference>
<evidence type="ECO:0000256" key="2">
    <source>
        <dbReference type="ARBA" id="ARBA00023125"/>
    </source>
</evidence>
<dbReference type="Pfam" id="PF12833">
    <property type="entry name" value="HTH_18"/>
    <property type="match status" value="1"/>
</dbReference>
<dbReference type="Gene3D" id="3.40.50.880">
    <property type="match status" value="1"/>
</dbReference>
<evidence type="ECO:0000256" key="1">
    <source>
        <dbReference type="ARBA" id="ARBA00023015"/>
    </source>
</evidence>